<dbReference type="EMBL" id="LN891275">
    <property type="protein sequence ID" value="CUS06949.1"/>
    <property type="molecule type" value="Genomic_DNA"/>
</dbReference>
<name>A0A292PI72_9PEZI</name>
<proteinExistence type="predicted"/>
<sequence>MNLYSVISQRSGSARLNLRSGRKLNFHNTKGYRTYLPLAILCTCVTRGAERFSLSGSALNGNVHDVGIPVPLILDYLRNCEDQCLEGPARGSSIECSTQGRRRYVGYLHQPSGSCGIGWGMKAEFLDGPWNIGYLEPKTYINGISRNKRLTDIPASKHR</sequence>
<evidence type="ECO:0000313" key="1">
    <source>
        <dbReference type="EMBL" id="CUS06949.1"/>
    </source>
</evidence>
<dbReference type="AlphaFoldDB" id="A0A292PI72"/>
<gene>
    <name evidence="1" type="ORF">GSTUAT00008960001</name>
</gene>
<accession>A0A292PI72</accession>
<reference evidence="1" key="1">
    <citation type="submission" date="2015-10" db="EMBL/GenBank/DDBJ databases">
        <authorList>
            <person name="Regsiter A."/>
            <person name="william w."/>
        </authorList>
    </citation>
    <scope>NUCLEOTIDE SEQUENCE</scope>
    <source>
        <strain evidence="1">Montdore</strain>
    </source>
</reference>
<protein>
    <submittedName>
        <fullName evidence="1">Uncharacterized protein</fullName>
    </submittedName>
</protein>
<keyword evidence="2" id="KW-1185">Reference proteome</keyword>
<evidence type="ECO:0000313" key="2">
    <source>
        <dbReference type="Proteomes" id="UP001412239"/>
    </source>
</evidence>
<dbReference type="Proteomes" id="UP001412239">
    <property type="component" value="Unassembled WGS sequence"/>
</dbReference>
<organism evidence="1 2">
    <name type="scientific">Tuber aestivum</name>
    <name type="common">summer truffle</name>
    <dbReference type="NCBI Taxonomy" id="59557"/>
    <lineage>
        <taxon>Eukaryota</taxon>
        <taxon>Fungi</taxon>
        <taxon>Dikarya</taxon>
        <taxon>Ascomycota</taxon>
        <taxon>Pezizomycotina</taxon>
        <taxon>Pezizomycetes</taxon>
        <taxon>Pezizales</taxon>
        <taxon>Tuberaceae</taxon>
        <taxon>Tuber</taxon>
    </lineage>
</organism>